<dbReference type="Gene3D" id="3.40.50.10840">
    <property type="entry name" value="Putative sugar-binding, N-terminal domain"/>
    <property type="match status" value="1"/>
</dbReference>
<dbReference type="InterPro" id="IPR037051">
    <property type="entry name" value="4-carb_acid_sugar_kinase_N_sf"/>
</dbReference>
<dbReference type="RefSeq" id="WP_078709935.1">
    <property type="nucleotide sequence ID" value="NZ_FUXL01000017.1"/>
</dbReference>
<dbReference type="SUPFAM" id="SSF142764">
    <property type="entry name" value="YgbK-like"/>
    <property type="match status" value="1"/>
</dbReference>
<dbReference type="InterPro" id="IPR010737">
    <property type="entry name" value="4-carb_acid_sugar_kinase_N"/>
</dbReference>
<dbReference type="Gene3D" id="3.40.980.20">
    <property type="entry name" value="Four-carbon acid sugar kinase, nucleotide binding domain"/>
    <property type="match status" value="1"/>
</dbReference>
<keyword evidence="2" id="KW-0808">Transferase</keyword>
<dbReference type="Pfam" id="PF17042">
    <property type="entry name" value="NBD_C"/>
    <property type="match status" value="1"/>
</dbReference>
<organism evidence="9 10">
    <name type="scientific">Consotaella salsifontis</name>
    <dbReference type="NCBI Taxonomy" id="1365950"/>
    <lineage>
        <taxon>Bacteria</taxon>
        <taxon>Pseudomonadati</taxon>
        <taxon>Pseudomonadota</taxon>
        <taxon>Alphaproteobacteria</taxon>
        <taxon>Hyphomicrobiales</taxon>
        <taxon>Aurantimonadaceae</taxon>
        <taxon>Consotaella</taxon>
    </lineage>
</organism>
<dbReference type="InterPro" id="IPR031475">
    <property type="entry name" value="NBD_C"/>
</dbReference>
<sequence length="409" mass="42366">MDRKVIILADDLTGAQDTAIAMLKQGMTTQVSLSVEHLIECWATSDAWALTTESRFLDAGEAFRRTFDSLTALNGRAYALYKKVDSTLRGNIGAEIAAVLAATNKRIALVAPALPHSGRTIVGGMAFVDGVPLAETECGRDPFTPVLSSDVREIIACQTNLPVRLLPLDVIREGGERLVAAVHEAQQSAEVAILVCDAETDADLAALDIFSSDPNVLYVGSSGLLSALTPSPANTIPAAPFLMVVGSLNSVSQAQADAFVTRATPLEIVVDGQRALTDAAGALAAASASLAEAGDLAFRHILLRCAPAPSNGMSAIEAGRRIADCLSAAALEIMTVSPQRNVFATGGDMSAHLLAAAGAKAVRLAGEAEPGIPFGFIVGGRLDGTCLVSKAGGFGEPDALSRLTTKEKF</sequence>
<keyword evidence="5" id="KW-0067">ATP-binding</keyword>
<dbReference type="EMBL" id="FUXL01000017">
    <property type="protein sequence ID" value="SKA34368.1"/>
    <property type="molecule type" value="Genomic_DNA"/>
</dbReference>
<accession>A0A1T4T2J4</accession>
<evidence type="ECO:0000259" key="8">
    <source>
        <dbReference type="Pfam" id="PF17042"/>
    </source>
</evidence>
<evidence type="ECO:0000256" key="6">
    <source>
        <dbReference type="ARBA" id="ARBA00023277"/>
    </source>
</evidence>
<dbReference type="GO" id="GO:0016301">
    <property type="term" value="F:kinase activity"/>
    <property type="evidence" value="ECO:0007669"/>
    <property type="project" value="UniProtKB-KW"/>
</dbReference>
<evidence type="ECO:0000256" key="5">
    <source>
        <dbReference type="ARBA" id="ARBA00022840"/>
    </source>
</evidence>
<reference evidence="10" key="1">
    <citation type="submission" date="2017-02" db="EMBL/GenBank/DDBJ databases">
        <authorList>
            <person name="Varghese N."/>
            <person name="Submissions S."/>
        </authorList>
    </citation>
    <scope>NUCLEOTIDE SEQUENCE [LARGE SCALE GENOMIC DNA]</scope>
    <source>
        <strain evidence="10">USBA 369</strain>
    </source>
</reference>
<dbReference type="AlphaFoldDB" id="A0A1T4T2J4"/>
<feature type="domain" description="Four-carbon acid sugar kinase N-terminal" evidence="7">
    <location>
        <begin position="6"/>
        <end position="228"/>
    </location>
</feature>
<evidence type="ECO:0000313" key="9">
    <source>
        <dbReference type="EMBL" id="SKA34368.1"/>
    </source>
</evidence>
<gene>
    <name evidence="9" type="ORF">SAMN05428963_11723</name>
</gene>
<keyword evidence="10" id="KW-1185">Reference proteome</keyword>
<keyword evidence="6" id="KW-0119">Carbohydrate metabolism</keyword>
<dbReference type="STRING" id="1365950.SAMN05428963_11723"/>
<keyword evidence="3" id="KW-0547">Nucleotide-binding</keyword>
<dbReference type="GO" id="GO:0005524">
    <property type="term" value="F:ATP binding"/>
    <property type="evidence" value="ECO:0007669"/>
    <property type="project" value="UniProtKB-KW"/>
</dbReference>
<comment type="similarity">
    <text evidence="1">Belongs to the four-carbon acid sugar kinase family.</text>
</comment>
<evidence type="ECO:0000259" key="7">
    <source>
        <dbReference type="Pfam" id="PF07005"/>
    </source>
</evidence>
<dbReference type="InterPro" id="IPR042213">
    <property type="entry name" value="NBD_C_sf"/>
</dbReference>
<proteinExistence type="inferred from homology"/>
<keyword evidence="4" id="KW-0418">Kinase</keyword>
<protein>
    <submittedName>
        <fullName evidence="9">Uncharacterized conserved protein YgbK, DUF1537 family</fullName>
    </submittedName>
</protein>
<evidence type="ECO:0000256" key="1">
    <source>
        <dbReference type="ARBA" id="ARBA00005715"/>
    </source>
</evidence>
<feature type="domain" description="Four-carbon acid sugar kinase nucleotide binding" evidence="8">
    <location>
        <begin position="242"/>
        <end position="400"/>
    </location>
</feature>
<evidence type="ECO:0000256" key="3">
    <source>
        <dbReference type="ARBA" id="ARBA00022741"/>
    </source>
</evidence>
<name>A0A1T4T2J4_9HYPH</name>
<dbReference type="Proteomes" id="UP000190135">
    <property type="component" value="Unassembled WGS sequence"/>
</dbReference>
<dbReference type="Pfam" id="PF07005">
    <property type="entry name" value="SBD_N"/>
    <property type="match status" value="1"/>
</dbReference>
<evidence type="ECO:0000256" key="2">
    <source>
        <dbReference type="ARBA" id="ARBA00022679"/>
    </source>
</evidence>
<dbReference type="OrthoDB" id="9778478at2"/>
<evidence type="ECO:0000313" key="10">
    <source>
        <dbReference type="Proteomes" id="UP000190135"/>
    </source>
</evidence>
<evidence type="ECO:0000256" key="4">
    <source>
        <dbReference type="ARBA" id="ARBA00022777"/>
    </source>
</evidence>